<comment type="caution">
    <text evidence="1">The sequence shown here is derived from an EMBL/GenBank/DDBJ whole genome shotgun (WGS) entry which is preliminary data.</text>
</comment>
<dbReference type="GeneID" id="92380157"/>
<evidence type="ECO:0000313" key="1">
    <source>
        <dbReference type="EMBL" id="SCU65414.1"/>
    </source>
</evidence>
<dbReference type="RefSeq" id="XP_067077021.1">
    <property type="nucleotide sequence ID" value="XM_067220920.1"/>
</dbReference>
<organism evidence="1 2">
    <name type="scientific">Trypanosoma equiperdum</name>
    <dbReference type="NCBI Taxonomy" id="5694"/>
    <lineage>
        <taxon>Eukaryota</taxon>
        <taxon>Discoba</taxon>
        <taxon>Euglenozoa</taxon>
        <taxon>Kinetoplastea</taxon>
        <taxon>Metakinetoplastina</taxon>
        <taxon>Trypanosomatida</taxon>
        <taxon>Trypanosomatidae</taxon>
        <taxon>Trypanosoma</taxon>
    </lineage>
</organism>
<keyword evidence="2" id="KW-1185">Reference proteome</keyword>
<dbReference type="Gene3D" id="1.10.287.2900">
    <property type="match status" value="1"/>
</dbReference>
<name>A0A1G4I1A8_TRYEQ</name>
<dbReference type="VEuPathDB" id="TriTrypDB:TEOVI_000621800"/>
<protein>
    <submittedName>
        <fullName evidence="1">Uncharacterized protein</fullName>
    </submittedName>
</protein>
<dbReference type="AlphaFoldDB" id="A0A1G4I1A8"/>
<sequence>MEGNFYVSDFVIKRALRSNYGHCFTRCRDEVAAYGRCVESGQINRNLSQGLCAEERRALRACVDARAKELKQKTICDSGSKQ</sequence>
<dbReference type="EMBL" id="CZPT02000286">
    <property type="protein sequence ID" value="SCU65414.1"/>
    <property type="molecule type" value="Genomic_DNA"/>
</dbReference>
<gene>
    <name evidence="1" type="ORF">TEOVI_000621800</name>
</gene>
<evidence type="ECO:0000313" key="2">
    <source>
        <dbReference type="Proteomes" id="UP000195570"/>
    </source>
</evidence>
<dbReference type="Proteomes" id="UP000195570">
    <property type="component" value="Unassembled WGS sequence"/>
</dbReference>
<reference evidence="1" key="1">
    <citation type="submission" date="2016-09" db="EMBL/GenBank/DDBJ databases">
        <authorList>
            <person name="Hebert L."/>
            <person name="Moumen B."/>
        </authorList>
    </citation>
    <scope>NUCLEOTIDE SEQUENCE [LARGE SCALE GENOMIC DNA]</scope>
    <source>
        <strain evidence="1">OVI</strain>
    </source>
</reference>
<accession>A0A1G4I1A8</accession>
<proteinExistence type="predicted"/>